<feature type="region of interest" description="Disordered" evidence="1">
    <location>
        <begin position="1"/>
        <end position="21"/>
    </location>
</feature>
<gene>
    <name evidence="2" type="ORF">K491DRAFT_18542</name>
</gene>
<evidence type="ECO:0000313" key="3">
    <source>
        <dbReference type="Proteomes" id="UP000799324"/>
    </source>
</evidence>
<proteinExistence type="predicted"/>
<keyword evidence="3" id="KW-1185">Reference proteome</keyword>
<dbReference type="Proteomes" id="UP000799324">
    <property type="component" value="Unassembled WGS sequence"/>
</dbReference>
<name>A0A6A6TNE0_9PLEO</name>
<evidence type="ECO:0000313" key="2">
    <source>
        <dbReference type="EMBL" id="KAF2660841.1"/>
    </source>
</evidence>
<feature type="compositionally biased region" description="Low complexity" evidence="1">
    <location>
        <begin position="1"/>
        <end position="13"/>
    </location>
</feature>
<reference evidence="2" key="1">
    <citation type="journal article" date="2020" name="Stud. Mycol.">
        <title>101 Dothideomycetes genomes: a test case for predicting lifestyles and emergence of pathogens.</title>
        <authorList>
            <person name="Haridas S."/>
            <person name="Albert R."/>
            <person name="Binder M."/>
            <person name="Bloem J."/>
            <person name="Labutti K."/>
            <person name="Salamov A."/>
            <person name="Andreopoulos B."/>
            <person name="Baker S."/>
            <person name="Barry K."/>
            <person name="Bills G."/>
            <person name="Bluhm B."/>
            <person name="Cannon C."/>
            <person name="Castanera R."/>
            <person name="Culley D."/>
            <person name="Daum C."/>
            <person name="Ezra D."/>
            <person name="Gonzalez J."/>
            <person name="Henrissat B."/>
            <person name="Kuo A."/>
            <person name="Liang C."/>
            <person name="Lipzen A."/>
            <person name="Lutzoni F."/>
            <person name="Magnuson J."/>
            <person name="Mondo S."/>
            <person name="Nolan M."/>
            <person name="Ohm R."/>
            <person name="Pangilinan J."/>
            <person name="Park H.-J."/>
            <person name="Ramirez L."/>
            <person name="Alfaro M."/>
            <person name="Sun H."/>
            <person name="Tritt A."/>
            <person name="Yoshinaga Y."/>
            <person name="Zwiers L.-H."/>
            <person name="Turgeon B."/>
            <person name="Goodwin S."/>
            <person name="Spatafora J."/>
            <person name="Crous P."/>
            <person name="Grigoriev I."/>
        </authorList>
    </citation>
    <scope>NUCLEOTIDE SEQUENCE</scope>
    <source>
        <strain evidence="2">CBS 122681</strain>
    </source>
</reference>
<dbReference type="EMBL" id="MU004297">
    <property type="protein sequence ID" value="KAF2660841.1"/>
    <property type="molecule type" value="Genomic_DNA"/>
</dbReference>
<organism evidence="2 3">
    <name type="scientific">Lophiostoma macrostomum CBS 122681</name>
    <dbReference type="NCBI Taxonomy" id="1314788"/>
    <lineage>
        <taxon>Eukaryota</taxon>
        <taxon>Fungi</taxon>
        <taxon>Dikarya</taxon>
        <taxon>Ascomycota</taxon>
        <taxon>Pezizomycotina</taxon>
        <taxon>Dothideomycetes</taxon>
        <taxon>Pleosporomycetidae</taxon>
        <taxon>Pleosporales</taxon>
        <taxon>Lophiostomataceae</taxon>
        <taxon>Lophiostoma</taxon>
    </lineage>
</organism>
<sequence length="92" mass="9840">MSSINSTVISSPSLTPSYEDSTTIFSRSNPSVADGASSTSMALRKASRLTTFSQSARRSFALASLGAFLTTSFQSRSASRWRKIAVLAVARR</sequence>
<accession>A0A6A6TNE0</accession>
<evidence type="ECO:0000256" key="1">
    <source>
        <dbReference type="SAM" id="MobiDB-lite"/>
    </source>
</evidence>
<dbReference type="AlphaFoldDB" id="A0A6A6TNE0"/>
<protein>
    <submittedName>
        <fullName evidence="2">Uncharacterized protein</fullName>
    </submittedName>
</protein>